<reference evidence="5 6" key="1">
    <citation type="journal article" date="2018" name="Sci. Rep.">
        <title>Raphidocelis subcapitata (=Pseudokirchneriella subcapitata) provides an insight into genome evolution and environmental adaptations in the Sphaeropleales.</title>
        <authorList>
            <person name="Suzuki S."/>
            <person name="Yamaguchi H."/>
            <person name="Nakajima N."/>
            <person name="Kawachi M."/>
        </authorList>
    </citation>
    <scope>NUCLEOTIDE SEQUENCE [LARGE SCALE GENOMIC DNA]</scope>
    <source>
        <strain evidence="5 6">NIES-35</strain>
    </source>
</reference>
<dbReference type="FunCoup" id="A0A2V0NZB6">
    <property type="interactions" value="1625"/>
</dbReference>
<dbReference type="EMBL" id="BDRX01000036">
    <property type="protein sequence ID" value="GBF92981.1"/>
    <property type="molecule type" value="Genomic_DNA"/>
</dbReference>
<dbReference type="InterPro" id="IPR027145">
    <property type="entry name" value="PWP2"/>
</dbReference>
<dbReference type="OrthoDB" id="3142434at2759"/>
<dbReference type="GO" id="GO:0034388">
    <property type="term" value="C:Pwp2p-containing subcomplex of 90S preribosome"/>
    <property type="evidence" value="ECO:0007669"/>
    <property type="project" value="TreeGrafter"/>
</dbReference>
<dbReference type="PROSITE" id="PS50294">
    <property type="entry name" value="WD_REPEATS_REGION"/>
    <property type="match status" value="3"/>
</dbReference>
<evidence type="ECO:0000256" key="3">
    <source>
        <dbReference type="PROSITE-ProRule" id="PRU00221"/>
    </source>
</evidence>
<feature type="region of interest" description="Disordered" evidence="4">
    <location>
        <begin position="231"/>
        <end position="264"/>
    </location>
</feature>
<dbReference type="PANTHER" id="PTHR19858">
    <property type="entry name" value="WD40 REPEAT PROTEIN"/>
    <property type="match status" value="1"/>
</dbReference>
<dbReference type="SUPFAM" id="SSF50978">
    <property type="entry name" value="WD40 repeat-like"/>
    <property type="match status" value="2"/>
</dbReference>
<proteinExistence type="predicted"/>
<dbReference type="InterPro" id="IPR036322">
    <property type="entry name" value="WD40_repeat_dom_sf"/>
</dbReference>
<dbReference type="Pfam" id="PF00400">
    <property type="entry name" value="WD40"/>
    <property type="match status" value="4"/>
</dbReference>
<dbReference type="InParanoid" id="A0A2V0NZB6"/>
<keyword evidence="6" id="KW-1185">Reference proteome</keyword>
<keyword evidence="1 3" id="KW-0853">WD repeat</keyword>
<keyword evidence="2" id="KW-0677">Repeat</keyword>
<dbReference type="InterPro" id="IPR001680">
    <property type="entry name" value="WD40_rpt"/>
</dbReference>
<dbReference type="GO" id="GO:0000462">
    <property type="term" value="P:maturation of SSU-rRNA from tricistronic rRNA transcript (SSU-rRNA, 5.8S rRNA, LSU-rRNA)"/>
    <property type="evidence" value="ECO:0007669"/>
    <property type="project" value="TreeGrafter"/>
</dbReference>
<dbReference type="Proteomes" id="UP000247498">
    <property type="component" value="Unassembled WGS sequence"/>
</dbReference>
<dbReference type="InterPro" id="IPR019775">
    <property type="entry name" value="WD40_repeat_CS"/>
</dbReference>
<dbReference type="CDD" id="cd00200">
    <property type="entry name" value="WD40"/>
    <property type="match status" value="1"/>
</dbReference>
<dbReference type="GO" id="GO:0000028">
    <property type="term" value="P:ribosomal small subunit assembly"/>
    <property type="evidence" value="ECO:0007669"/>
    <property type="project" value="TreeGrafter"/>
</dbReference>
<feature type="compositionally biased region" description="Gly residues" evidence="4">
    <location>
        <begin position="235"/>
        <end position="250"/>
    </location>
</feature>
<dbReference type="InterPro" id="IPR015943">
    <property type="entry name" value="WD40/YVTN_repeat-like_dom_sf"/>
</dbReference>
<feature type="repeat" description="WD" evidence="3">
    <location>
        <begin position="442"/>
        <end position="483"/>
    </location>
</feature>
<evidence type="ECO:0000313" key="6">
    <source>
        <dbReference type="Proteomes" id="UP000247498"/>
    </source>
</evidence>
<organism evidence="5 6">
    <name type="scientific">Raphidocelis subcapitata</name>
    <dbReference type="NCBI Taxonomy" id="307507"/>
    <lineage>
        <taxon>Eukaryota</taxon>
        <taxon>Viridiplantae</taxon>
        <taxon>Chlorophyta</taxon>
        <taxon>core chlorophytes</taxon>
        <taxon>Chlorophyceae</taxon>
        <taxon>CS clade</taxon>
        <taxon>Sphaeropleales</taxon>
        <taxon>Selenastraceae</taxon>
        <taxon>Raphidocelis</taxon>
    </lineage>
</organism>
<dbReference type="Gene3D" id="2.130.10.10">
    <property type="entry name" value="YVTN repeat-like/Quinoprotein amine dehydrogenase"/>
    <property type="match status" value="3"/>
</dbReference>
<feature type="repeat" description="WD" evidence="3">
    <location>
        <begin position="400"/>
        <end position="433"/>
    </location>
</feature>
<dbReference type="SMART" id="SM00320">
    <property type="entry name" value="WD40"/>
    <property type="match status" value="9"/>
</dbReference>
<evidence type="ECO:0000256" key="1">
    <source>
        <dbReference type="ARBA" id="ARBA00022574"/>
    </source>
</evidence>
<comment type="caution">
    <text evidence="5">The sequence shown here is derived from an EMBL/GenBank/DDBJ whole genome shotgun (WGS) entry which is preliminary data.</text>
</comment>
<protein>
    <submittedName>
        <fullName evidence="5">Uncharacterized protein</fullName>
    </submittedName>
</protein>
<dbReference type="PROSITE" id="PS00678">
    <property type="entry name" value="WD_REPEATS_1"/>
    <property type="match status" value="2"/>
</dbReference>
<evidence type="ECO:0000256" key="4">
    <source>
        <dbReference type="SAM" id="MobiDB-lite"/>
    </source>
</evidence>
<name>A0A2V0NZB6_9CHLO</name>
<feature type="repeat" description="WD" evidence="3">
    <location>
        <begin position="314"/>
        <end position="355"/>
    </location>
</feature>
<dbReference type="PROSITE" id="PS50082">
    <property type="entry name" value="WD_REPEATS_2"/>
    <property type="match status" value="3"/>
</dbReference>
<dbReference type="GO" id="GO:0032040">
    <property type="term" value="C:small-subunit processome"/>
    <property type="evidence" value="ECO:0007669"/>
    <property type="project" value="TreeGrafter"/>
</dbReference>
<dbReference type="PANTHER" id="PTHR19858:SF0">
    <property type="entry name" value="PERIODIC TRYPTOPHAN PROTEIN 2 HOMOLOG"/>
    <property type="match status" value="1"/>
</dbReference>
<evidence type="ECO:0000313" key="5">
    <source>
        <dbReference type="EMBL" id="GBF92981.1"/>
    </source>
</evidence>
<dbReference type="AlphaFoldDB" id="A0A2V0NZB6"/>
<evidence type="ECO:0000256" key="2">
    <source>
        <dbReference type="ARBA" id="ARBA00022737"/>
    </source>
</evidence>
<sequence>MNYAFANLLGAPYRGGNLLLHGTELLSPVGNRVSQINLAHSTSQTLPFENLKQIRTLCLSPDGSLLLSVDSEGKALVVHRGRRVLLHHVSFKAPVRAARFSPDGKMIAVAVGKLLQVWNTPSTAKSMAPMQLHRTYGGAHDDITSVDWSPCGQFVAVASKDLTARVFSLNPIPGYAPATLAGHKDGLVAVFWTSEATQAAAALAGQPPSHLYTLSRDGALFGWTFQKPTAASEGAPGGGAGGGSGSGSGSDSGSDDEGGGGGAGAAAAPAFAGGAWRVAFKHYFMQRGAKLSCADLHRRVKLFQLSSGFCYVTFTEHTAPVTAVRFLPSGHAVLSASLDGTVRAHDLVRYRNFRTLTTPAPQQFLSLAVDPGGEIACAGTLDSFQICVWSIKTGRLLDVLAGHEGPVCGLAFSPSQPVLASCSWDGSVKLWDVYDGAGCVETLQHAHDVLALAYMPDGRQLAAATLDGSIYLWDAQEGELQGTIDGRRDVRGGAITGDRRSASNAAAGAAFTSLAYSADGAQLFAAGNSKFVCVYDVAERLMLRKFQVTHNRSLDGVLDQASTRGLTDAGPLELIDADGADDADELLPPTGGAGAGSDAGLAIGAAGAAKRRPAARVRALALSPTGQGWAAATTEGVLMYALDSGAAFDPTDL</sequence>
<gene>
    <name evidence="5" type="ORF">Rsub_05817</name>
</gene>
<accession>A0A2V0NZB6</accession>
<dbReference type="STRING" id="307507.A0A2V0NZB6"/>